<evidence type="ECO:0000259" key="2">
    <source>
        <dbReference type="SMART" id="SM00841"/>
    </source>
</evidence>
<gene>
    <name evidence="3" type="ORF">CSUI_009266</name>
</gene>
<feature type="compositionally biased region" description="Basic and acidic residues" evidence="1">
    <location>
        <begin position="291"/>
        <end position="302"/>
    </location>
</feature>
<evidence type="ECO:0000313" key="3">
    <source>
        <dbReference type="EMBL" id="PHJ16913.1"/>
    </source>
</evidence>
<dbReference type="SUPFAM" id="SSF50249">
    <property type="entry name" value="Nucleic acid-binding proteins"/>
    <property type="match status" value="2"/>
</dbReference>
<feature type="compositionally biased region" description="Polar residues" evidence="1">
    <location>
        <begin position="274"/>
        <end position="290"/>
    </location>
</feature>
<dbReference type="AlphaFoldDB" id="A0A2C6KKK4"/>
<keyword evidence="3" id="KW-0648">Protein biosynthesis</keyword>
<dbReference type="InterPro" id="IPR015365">
    <property type="entry name" value="Elong-fact-P_C"/>
</dbReference>
<dbReference type="PANTHER" id="PTHR30053:SF12">
    <property type="entry name" value="ELONGATION FACTOR P (EF-P) FAMILY PROTEIN"/>
    <property type="match status" value="1"/>
</dbReference>
<dbReference type="InterPro" id="IPR008991">
    <property type="entry name" value="Translation_prot_SH3-like_sf"/>
</dbReference>
<dbReference type="PROSITE" id="PS01275">
    <property type="entry name" value="EFP"/>
    <property type="match status" value="1"/>
</dbReference>
<protein>
    <submittedName>
        <fullName evidence="3">Elongation factor p (Ef-p) kow family domain-containing protein</fullName>
    </submittedName>
</protein>
<feature type="domain" description="Elongation factor P C-terminal" evidence="2">
    <location>
        <begin position="483"/>
        <end position="538"/>
    </location>
</feature>
<organism evidence="3 4">
    <name type="scientific">Cystoisospora suis</name>
    <dbReference type="NCBI Taxonomy" id="483139"/>
    <lineage>
        <taxon>Eukaryota</taxon>
        <taxon>Sar</taxon>
        <taxon>Alveolata</taxon>
        <taxon>Apicomplexa</taxon>
        <taxon>Conoidasida</taxon>
        <taxon>Coccidia</taxon>
        <taxon>Eucoccidiorida</taxon>
        <taxon>Eimeriorina</taxon>
        <taxon>Sarcocystidae</taxon>
        <taxon>Cystoisospora</taxon>
    </lineage>
</organism>
<dbReference type="SUPFAM" id="SSF50104">
    <property type="entry name" value="Translation proteins SH3-like domain"/>
    <property type="match status" value="1"/>
</dbReference>
<dbReference type="InterPro" id="IPR013185">
    <property type="entry name" value="Transl_elong_KOW-like"/>
</dbReference>
<comment type="caution">
    <text evidence="3">The sequence shown here is derived from an EMBL/GenBank/DDBJ whole genome shotgun (WGS) entry which is preliminary data.</text>
</comment>
<proteinExistence type="predicted"/>
<name>A0A2C6KKK4_9APIC</name>
<dbReference type="GeneID" id="94432593"/>
<dbReference type="OrthoDB" id="10259892at2759"/>
<dbReference type="Gene3D" id="2.40.50.140">
    <property type="entry name" value="Nucleic acid-binding proteins"/>
    <property type="match status" value="2"/>
</dbReference>
<evidence type="ECO:0000256" key="1">
    <source>
        <dbReference type="SAM" id="MobiDB-lite"/>
    </source>
</evidence>
<dbReference type="GO" id="GO:0003746">
    <property type="term" value="F:translation elongation factor activity"/>
    <property type="evidence" value="ECO:0007669"/>
    <property type="project" value="UniProtKB-KW"/>
</dbReference>
<dbReference type="SMART" id="SM00841">
    <property type="entry name" value="Elong-fact-P_C"/>
    <property type="match status" value="1"/>
</dbReference>
<dbReference type="GO" id="GO:0005737">
    <property type="term" value="C:cytoplasm"/>
    <property type="evidence" value="ECO:0007669"/>
    <property type="project" value="InterPro"/>
</dbReference>
<accession>A0A2C6KKK4</accession>
<dbReference type="VEuPathDB" id="ToxoDB:CSUI_009266"/>
<dbReference type="Proteomes" id="UP000221165">
    <property type="component" value="Unassembled WGS sequence"/>
</dbReference>
<reference evidence="3 4" key="1">
    <citation type="journal article" date="2017" name="Int. J. Parasitol.">
        <title>The genome of the protozoan parasite Cystoisospora suis and a reverse vaccinology approach to identify vaccine candidates.</title>
        <authorList>
            <person name="Palmieri N."/>
            <person name="Shrestha A."/>
            <person name="Ruttkowski B."/>
            <person name="Beck T."/>
            <person name="Vogl C."/>
            <person name="Tomley F."/>
            <person name="Blake D.P."/>
            <person name="Joachim A."/>
        </authorList>
    </citation>
    <scope>NUCLEOTIDE SEQUENCE [LARGE SCALE GENOMIC DNA]</scope>
    <source>
        <strain evidence="3 4">Wien I</strain>
    </source>
</reference>
<dbReference type="Gene3D" id="2.30.30.30">
    <property type="match status" value="1"/>
</dbReference>
<evidence type="ECO:0000313" key="4">
    <source>
        <dbReference type="Proteomes" id="UP000221165"/>
    </source>
</evidence>
<dbReference type="InterPro" id="IPR020599">
    <property type="entry name" value="Transl_elong_fac_P/YeiP"/>
</dbReference>
<sequence>MERGTPHIRRGGDFYRQKLGRVCLVLPGPWLPRAVLAFSHSARKCLACFLFVVFGVWTPSVASTRISLTPTNGFISGVCEKLGVFDSFVQLSSRNAATESSASSPTGFRDFASHCLGRSAPVVGLGGPMRMTYRNPPDIPVLGPSAFVLRDRRVPTHVDCALSLYQFCRAGNRVAFAALVKSRMRCNVRGLCRTAPRSFIPATTASPPMYSRFLVTPTTARSSPIIVSQLDAFDCPRNSCSADDLVPLFASAKQRRSSVAVQEDSNKTGESKDSATTAHLQSARSPTTRDTAARPHSSKEAHAGFSFSFPKTGGYVSSNDLRNGSCVIIGDQAFRVLQFQSVKMARAAAYVRARLKNLLTAATIDHSFRSDEKLRVPEITVTEATFTGFRSGASRGSHGAKKAGAKHQETEIAAALRAVGLERPEAKRDTVLVFANRDTWEDILISDRDIVERISGFLKEGMDVRFGLWDGKVIDVALPATEAYTVKEISGEKIESGRGAPSRKQAILETGARVSVPHFIEEGDRIVVRTGNGDFVKRVG</sequence>
<dbReference type="InterPro" id="IPR013852">
    <property type="entry name" value="Transl_elong_P/YeiP_CS"/>
</dbReference>
<dbReference type="RefSeq" id="XP_067918638.1">
    <property type="nucleotide sequence ID" value="XM_068069382.1"/>
</dbReference>
<dbReference type="PANTHER" id="PTHR30053">
    <property type="entry name" value="ELONGATION FACTOR P"/>
    <property type="match status" value="1"/>
</dbReference>
<feature type="region of interest" description="Disordered" evidence="1">
    <location>
        <begin position="257"/>
        <end position="305"/>
    </location>
</feature>
<keyword evidence="3" id="KW-0251">Elongation factor</keyword>
<dbReference type="Pfam" id="PF09285">
    <property type="entry name" value="Elong-fact-P_C"/>
    <property type="match status" value="1"/>
</dbReference>
<dbReference type="EMBL" id="MIGC01005481">
    <property type="protein sequence ID" value="PHJ16913.1"/>
    <property type="molecule type" value="Genomic_DNA"/>
</dbReference>
<feature type="compositionally biased region" description="Basic and acidic residues" evidence="1">
    <location>
        <begin position="264"/>
        <end position="273"/>
    </location>
</feature>
<dbReference type="Pfam" id="PF08207">
    <property type="entry name" value="EFP_N"/>
    <property type="match status" value="1"/>
</dbReference>
<keyword evidence="4" id="KW-1185">Reference proteome</keyword>
<dbReference type="InterPro" id="IPR014722">
    <property type="entry name" value="Rib_uL2_dom2"/>
</dbReference>
<dbReference type="GO" id="GO:0043043">
    <property type="term" value="P:peptide biosynthetic process"/>
    <property type="evidence" value="ECO:0007669"/>
    <property type="project" value="InterPro"/>
</dbReference>
<dbReference type="InterPro" id="IPR012340">
    <property type="entry name" value="NA-bd_OB-fold"/>
</dbReference>